<dbReference type="KEGG" id="cel:CELE_Y57G11C.25"/>
<dbReference type="Proteomes" id="UP000001940">
    <property type="component" value="Chromosome IV"/>
</dbReference>
<dbReference type="eggNOG" id="KOG1677">
    <property type="taxonomic scope" value="Eukaryota"/>
</dbReference>
<proteinExistence type="predicted"/>
<dbReference type="InterPro" id="IPR045877">
    <property type="entry name" value="ZFP36-like"/>
</dbReference>
<dbReference type="EMBL" id="BX284604">
    <property type="protein sequence ID" value="CAB16528.1"/>
    <property type="molecule type" value="Genomic_DNA"/>
</dbReference>
<dbReference type="HOGENOM" id="CLU_1455675_0_0_1"/>
<keyword evidence="3 5" id="KW-0863">Zinc-finger</keyword>
<evidence type="ECO:0000256" key="4">
    <source>
        <dbReference type="ARBA" id="ARBA00022833"/>
    </source>
</evidence>
<dbReference type="GO" id="GO:0003730">
    <property type="term" value="F:mRNA 3'-UTR binding"/>
    <property type="evidence" value="ECO:0000318"/>
    <property type="project" value="GO_Central"/>
</dbReference>
<dbReference type="PANTHER" id="PTHR12547">
    <property type="entry name" value="CCCH ZINC FINGER/TIS11-RELATED"/>
    <property type="match status" value="1"/>
</dbReference>
<dbReference type="GO" id="GO:0080090">
    <property type="term" value="P:regulation of primary metabolic process"/>
    <property type="evidence" value="ECO:0007669"/>
    <property type="project" value="UniProtKB-ARBA"/>
</dbReference>
<dbReference type="GO" id="GO:0030154">
    <property type="term" value="P:cell differentiation"/>
    <property type="evidence" value="ECO:0007669"/>
    <property type="project" value="UniProtKB-ARBA"/>
</dbReference>
<dbReference type="UCSC" id="Y57G11C.25">
    <property type="organism name" value="c. elegans"/>
</dbReference>
<dbReference type="SMART" id="SM00356">
    <property type="entry name" value="ZnF_C3H1"/>
    <property type="match status" value="2"/>
</dbReference>
<keyword evidence="9" id="KW-1185">Reference proteome</keyword>
<dbReference type="RefSeq" id="NP_502805.1">
    <property type="nucleotide sequence ID" value="NM_070404.5"/>
</dbReference>
<dbReference type="AGR" id="WB:WBGene00013319"/>
<dbReference type="FunFam" id="4.10.1000.10:FF:000018">
    <property type="entry name" value="Zinc finger protein"/>
    <property type="match status" value="1"/>
</dbReference>
<dbReference type="PIR" id="T27239">
    <property type="entry name" value="T27239"/>
</dbReference>
<evidence type="ECO:0000256" key="2">
    <source>
        <dbReference type="ARBA" id="ARBA00022737"/>
    </source>
</evidence>
<organism evidence="8 9">
    <name type="scientific">Caenorhabditis elegans</name>
    <dbReference type="NCBI Taxonomy" id="6239"/>
    <lineage>
        <taxon>Eukaryota</taxon>
        <taxon>Metazoa</taxon>
        <taxon>Ecdysozoa</taxon>
        <taxon>Nematoda</taxon>
        <taxon>Chromadorea</taxon>
        <taxon>Rhabditida</taxon>
        <taxon>Rhabditina</taxon>
        <taxon>Rhabditomorpha</taxon>
        <taxon>Rhabditoidea</taxon>
        <taxon>Rhabditidae</taxon>
        <taxon>Peloderinae</taxon>
        <taxon>Caenorhabditis</taxon>
    </lineage>
</organism>
<dbReference type="Reactome" id="R-CEL-450513">
    <property type="pathway name" value="Tristetraprolin (TTP, ZFP36) binds and destabilizes mRNA"/>
</dbReference>
<dbReference type="PaxDb" id="6239-Y57G11C.25"/>
<gene>
    <name evidence="8 10" type="primary">ccch-5</name>
    <name evidence="8" type="ORF">CELE_Y57G11C.25</name>
    <name evidence="10" type="ORF">Y57G11C.25</name>
</gene>
<protein>
    <submittedName>
        <fullName evidence="8">C3H1-type domain-containing protein</fullName>
    </submittedName>
</protein>
<dbReference type="AlphaFoldDB" id="O18251"/>
<keyword evidence="1 5" id="KW-0479">Metal-binding</keyword>
<dbReference type="Reactome" id="R-CEL-450385">
    <property type="pathway name" value="Butyrate Response Factor 1 (BRF1) binds and destabilizes mRNA"/>
</dbReference>
<dbReference type="GeneID" id="178412"/>
<evidence type="ECO:0000256" key="3">
    <source>
        <dbReference type="ARBA" id="ARBA00022771"/>
    </source>
</evidence>
<dbReference type="Pfam" id="PF00642">
    <property type="entry name" value="zf-CCCH"/>
    <property type="match status" value="2"/>
</dbReference>
<dbReference type="Gene3D" id="4.10.1000.10">
    <property type="entry name" value="Zinc finger, CCCH-type"/>
    <property type="match status" value="2"/>
</dbReference>
<dbReference type="PhylomeDB" id="O18251"/>
<dbReference type="STRING" id="6239.Y57G11C.25.1"/>
<feature type="zinc finger region" description="C3H1-type" evidence="5">
    <location>
        <begin position="68"/>
        <end position="96"/>
    </location>
</feature>
<feature type="region of interest" description="Disordered" evidence="6">
    <location>
        <begin position="1"/>
        <end position="22"/>
    </location>
</feature>
<keyword evidence="4 5" id="KW-0862">Zinc</keyword>
<dbReference type="CTD" id="178412"/>
<feature type="zinc finger region" description="C3H1-type" evidence="5">
    <location>
        <begin position="111"/>
        <end position="139"/>
    </location>
</feature>
<dbReference type="WormBase" id="Y57G11C.25">
    <property type="protein sequence ID" value="CE14978"/>
    <property type="gene ID" value="WBGene00013319"/>
    <property type="gene designation" value="ccch-5"/>
</dbReference>
<dbReference type="GO" id="GO:0010468">
    <property type="term" value="P:regulation of gene expression"/>
    <property type="evidence" value="ECO:0007669"/>
    <property type="project" value="UniProtKB-ARBA"/>
</dbReference>
<dbReference type="GO" id="GO:0043186">
    <property type="term" value="C:P granule"/>
    <property type="evidence" value="ECO:0007669"/>
    <property type="project" value="UniProtKB-ARBA"/>
</dbReference>
<evidence type="ECO:0000256" key="5">
    <source>
        <dbReference type="PROSITE-ProRule" id="PRU00723"/>
    </source>
</evidence>
<feature type="domain" description="C3H1-type" evidence="7">
    <location>
        <begin position="111"/>
        <end position="139"/>
    </location>
</feature>
<reference evidence="8 9" key="1">
    <citation type="journal article" date="1998" name="Science">
        <title>Genome sequence of the nematode C. elegans: a platform for investigating biology.</title>
        <authorList>
            <consortium name="The C. elegans sequencing consortium"/>
            <person name="Sulson J.E."/>
            <person name="Waterston R."/>
        </authorList>
    </citation>
    <scope>NUCLEOTIDE SEQUENCE [LARGE SCALE GENOMIC DNA]</scope>
    <source>
        <strain evidence="8 9">Bristol N2</strain>
    </source>
</reference>
<dbReference type="GO" id="GO:0005829">
    <property type="term" value="C:cytosol"/>
    <property type="evidence" value="ECO:0000318"/>
    <property type="project" value="GO_Central"/>
</dbReference>
<keyword evidence="2" id="KW-0677">Repeat</keyword>
<dbReference type="SMR" id="O18251"/>
<dbReference type="InterPro" id="IPR000571">
    <property type="entry name" value="Znf_CCCH"/>
</dbReference>
<evidence type="ECO:0000259" key="7">
    <source>
        <dbReference type="PROSITE" id="PS50103"/>
    </source>
</evidence>
<feature type="domain" description="C3H1-type" evidence="7">
    <location>
        <begin position="68"/>
        <end position="96"/>
    </location>
</feature>
<dbReference type="PANTHER" id="PTHR12547:SF110">
    <property type="entry name" value="C3H1-TYPE DOMAIN-CONTAINING PROTEIN-RELATED"/>
    <property type="match status" value="1"/>
</dbReference>
<evidence type="ECO:0000313" key="9">
    <source>
        <dbReference type="Proteomes" id="UP000001940"/>
    </source>
</evidence>
<accession>O18251</accession>
<evidence type="ECO:0000256" key="6">
    <source>
        <dbReference type="SAM" id="MobiDB-lite"/>
    </source>
</evidence>
<dbReference type="SUPFAM" id="SSF90229">
    <property type="entry name" value="CCCH zinc finger"/>
    <property type="match status" value="2"/>
</dbReference>
<sequence>MSNQLAVSDVPTAAWTSQQPRSPRMFDQENGFSQNFQPFMQQNKTVNPCTISDDVREEMMRLRRRENAFKTALCKTFQLTKACSYGEQCKFAHSVEELQLKHQNLGINNPKYKTVLCDNFSTTGHCKYGTKCQFIHRTVEPASLKIQNPLVPRFPSWFAPPSSLAREFLCLNHFEASTSSSTTQKLTSSNLSTSTFRYY</sequence>
<dbReference type="FunFam" id="4.10.1000.10:FF:000001">
    <property type="entry name" value="zinc finger CCCH domain-containing protein 15-like"/>
    <property type="match status" value="1"/>
</dbReference>
<dbReference type="PROSITE" id="PS50103">
    <property type="entry name" value="ZF_C3H1"/>
    <property type="match status" value="2"/>
</dbReference>
<evidence type="ECO:0000256" key="1">
    <source>
        <dbReference type="ARBA" id="ARBA00022723"/>
    </source>
</evidence>
<evidence type="ECO:0000313" key="10">
    <source>
        <dbReference type="WormBase" id="Y57G11C.25"/>
    </source>
</evidence>
<dbReference type="FunCoup" id="O18251">
    <property type="interactions" value="8"/>
</dbReference>
<evidence type="ECO:0000313" key="8">
    <source>
        <dbReference type="EMBL" id="CAB16528.1"/>
    </source>
</evidence>
<dbReference type="InterPro" id="IPR036855">
    <property type="entry name" value="Znf_CCCH_sf"/>
</dbReference>
<dbReference type="InParanoid" id="O18251"/>
<name>O18251_CAEEL</name>
<dbReference type="Bgee" id="WBGene00013319">
    <property type="expression patterns" value="Expressed in embryo and 4 other cell types or tissues"/>
</dbReference>
<dbReference type="OrthoDB" id="410307at2759"/>
<dbReference type="GO" id="GO:0008270">
    <property type="term" value="F:zinc ion binding"/>
    <property type="evidence" value="ECO:0007669"/>
    <property type="project" value="UniProtKB-KW"/>
</dbReference>